<dbReference type="AlphaFoldDB" id="A0A6J4JQH7"/>
<keyword evidence="3" id="KW-0804">Transcription</keyword>
<dbReference type="GO" id="GO:0045892">
    <property type="term" value="P:negative regulation of DNA-templated transcription"/>
    <property type="evidence" value="ECO:0007669"/>
    <property type="project" value="InterPro"/>
</dbReference>
<accession>A0A6J4JQH7</accession>
<dbReference type="InterPro" id="IPR009057">
    <property type="entry name" value="Homeodomain-like_sf"/>
</dbReference>
<dbReference type="InterPro" id="IPR050109">
    <property type="entry name" value="HTH-type_TetR-like_transc_reg"/>
</dbReference>
<proteinExistence type="predicted"/>
<organism evidence="6">
    <name type="scientific">uncultured Chloroflexia bacterium</name>
    <dbReference type="NCBI Taxonomy" id="1672391"/>
    <lineage>
        <taxon>Bacteria</taxon>
        <taxon>Bacillati</taxon>
        <taxon>Chloroflexota</taxon>
        <taxon>Chloroflexia</taxon>
        <taxon>environmental samples</taxon>
    </lineage>
</organism>
<evidence type="ECO:0000256" key="2">
    <source>
        <dbReference type="ARBA" id="ARBA00023125"/>
    </source>
</evidence>
<dbReference type="GO" id="GO:0003700">
    <property type="term" value="F:DNA-binding transcription factor activity"/>
    <property type="evidence" value="ECO:0007669"/>
    <property type="project" value="TreeGrafter"/>
</dbReference>
<dbReference type="Gene3D" id="1.10.10.60">
    <property type="entry name" value="Homeodomain-like"/>
    <property type="match status" value="1"/>
</dbReference>
<evidence type="ECO:0000256" key="3">
    <source>
        <dbReference type="ARBA" id="ARBA00023163"/>
    </source>
</evidence>
<dbReference type="InterPro" id="IPR004111">
    <property type="entry name" value="Repressor_TetR_C"/>
</dbReference>
<dbReference type="InterPro" id="IPR001647">
    <property type="entry name" value="HTH_TetR"/>
</dbReference>
<reference evidence="6" key="1">
    <citation type="submission" date="2020-02" db="EMBL/GenBank/DDBJ databases">
        <authorList>
            <person name="Meier V. D."/>
        </authorList>
    </citation>
    <scope>NUCLEOTIDE SEQUENCE</scope>
    <source>
        <strain evidence="6">AVDCRST_MAG93</strain>
    </source>
</reference>
<dbReference type="EMBL" id="CADCTR010001180">
    <property type="protein sequence ID" value="CAA9284885.1"/>
    <property type="molecule type" value="Genomic_DNA"/>
</dbReference>
<evidence type="ECO:0000259" key="5">
    <source>
        <dbReference type="PROSITE" id="PS50977"/>
    </source>
</evidence>
<dbReference type="Gene3D" id="1.10.357.10">
    <property type="entry name" value="Tetracycline Repressor, domain 2"/>
    <property type="match status" value="1"/>
</dbReference>
<evidence type="ECO:0000256" key="4">
    <source>
        <dbReference type="PROSITE-ProRule" id="PRU00335"/>
    </source>
</evidence>
<dbReference type="InterPro" id="IPR036271">
    <property type="entry name" value="Tet_transcr_reg_TetR-rel_C_sf"/>
</dbReference>
<dbReference type="PANTHER" id="PTHR30055">
    <property type="entry name" value="HTH-TYPE TRANSCRIPTIONAL REGULATOR RUTR"/>
    <property type="match status" value="1"/>
</dbReference>
<evidence type="ECO:0000313" key="6">
    <source>
        <dbReference type="EMBL" id="CAA9284885.1"/>
    </source>
</evidence>
<name>A0A6J4JQH7_9CHLR</name>
<dbReference type="PANTHER" id="PTHR30055:SF151">
    <property type="entry name" value="TRANSCRIPTIONAL REGULATORY PROTEIN"/>
    <property type="match status" value="1"/>
</dbReference>
<dbReference type="PROSITE" id="PS50977">
    <property type="entry name" value="HTH_TETR_2"/>
    <property type="match status" value="1"/>
</dbReference>
<sequence length="278" mass="31307">MLVSRKKDGSDEAARSLALLWGSHSKTGRSGLNLRAIVTAAIELADAETLEEVSMRRVAERLNVGAMSLYTHVPGKVELTYLMIDTVYSELYADVDEPSRQPGGWRGALEFIAARNWRLYERHPWLLYLINTRPVLGPNASLKYEAELRPLDKLGLQDIEMDAILTLTLMHIEGTARAHANLLRTQRDTGMSDAEWWIINSPLLEKVINTKHFPVASRVGVSAGMEHQSPLNPEHAFTFGLERIFDGVALLIARREQVQTKEIEQSTRSVQAQRGRQR</sequence>
<dbReference type="GO" id="GO:0000976">
    <property type="term" value="F:transcription cis-regulatory region binding"/>
    <property type="evidence" value="ECO:0007669"/>
    <property type="project" value="TreeGrafter"/>
</dbReference>
<evidence type="ECO:0000256" key="1">
    <source>
        <dbReference type="ARBA" id="ARBA00023015"/>
    </source>
</evidence>
<feature type="domain" description="HTH tetR-type" evidence="5">
    <location>
        <begin position="31"/>
        <end position="91"/>
    </location>
</feature>
<dbReference type="SUPFAM" id="SSF46689">
    <property type="entry name" value="Homeodomain-like"/>
    <property type="match status" value="1"/>
</dbReference>
<keyword evidence="2 4" id="KW-0238">DNA-binding</keyword>
<keyword evidence="1" id="KW-0805">Transcription regulation</keyword>
<protein>
    <submittedName>
        <fullName evidence="6">Transcriptional regulator, AcrR family</fullName>
    </submittedName>
</protein>
<dbReference type="SUPFAM" id="SSF48498">
    <property type="entry name" value="Tetracyclin repressor-like, C-terminal domain"/>
    <property type="match status" value="1"/>
</dbReference>
<dbReference type="Pfam" id="PF02909">
    <property type="entry name" value="TetR_C_1"/>
    <property type="match status" value="1"/>
</dbReference>
<gene>
    <name evidence="6" type="ORF">AVDCRST_MAG93-3455</name>
</gene>
<feature type="DNA-binding region" description="H-T-H motif" evidence="4">
    <location>
        <begin position="54"/>
        <end position="73"/>
    </location>
</feature>